<dbReference type="PANTHER" id="PTHR44653">
    <property type="entry name" value="DNAJ HOMOLOG SUBFAMILY C MEMBER 1"/>
    <property type="match status" value="1"/>
</dbReference>
<keyword evidence="3 7" id="KW-1133">Transmembrane helix</keyword>
<keyword evidence="11" id="KW-1185">Reference proteome</keyword>
<evidence type="ECO:0000259" key="9">
    <source>
        <dbReference type="PROSITE" id="PS50076"/>
    </source>
</evidence>
<evidence type="ECO:0000313" key="11">
    <source>
        <dbReference type="Proteomes" id="UP000272025"/>
    </source>
</evidence>
<evidence type="ECO:0000256" key="1">
    <source>
        <dbReference type="ARBA" id="ARBA00022692"/>
    </source>
</evidence>
<evidence type="ECO:0000256" key="4">
    <source>
        <dbReference type="ARBA" id="ARBA00023136"/>
    </source>
</evidence>
<dbReference type="PANTHER" id="PTHR44653:SF2">
    <property type="entry name" value="DNAJ HOMOLOG SUBFAMILY C MEMBER 1"/>
    <property type="match status" value="1"/>
</dbReference>
<evidence type="ECO:0000313" key="10">
    <source>
        <dbReference type="EMBL" id="ROT37200.1"/>
    </source>
</evidence>
<feature type="compositionally biased region" description="Basic residues" evidence="6">
    <location>
        <begin position="439"/>
        <end position="448"/>
    </location>
</feature>
<dbReference type="Proteomes" id="UP000272025">
    <property type="component" value="Unassembled WGS sequence"/>
</dbReference>
<dbReference type="EMBL" id="ML119057">
    <property type="protein sequence ID" value="ROT37200.1"/>
    <property type="molecule type" value="Genomic_DNA"/>
</dbReference>
<dbReference type="OrthoDB" id="413400at2759"/>
<evidence type="ECO:0000256" key="3">
    <source>
        <dbReference type="ARBA" id="ARBA00022989"/>
    </source>
</evidence>
<accession>A0A3N2PRW5</accession>
<dbReference type="CDD" id="cd06257">
    <property type="entry name" value="DnaJ"/>
    <property type="match status" value="1"/>
</dbReference>
<feature type="compositionally biased region" description="Low complexity" evidence="6">
    <location>
        <begin position="226"/>
        <end position="248"/>
    </location>
</feature>
<name>A0A3N2PRW5_SODAK</name>
<feature type="compositionally biased region" description="Basic and acidic residues" evidence="6">
    <location>
        <begin position="417"/>
        <end position="426"/>
    </location>
</feature>
<sequence>MKAHQLIIGLLGLLTAFAAAWSKEDREIFRIRAEIQAHEANPETTFYELLGVKPGASIDEITKAYRKITRALHPDKVAQLLKAERAQARKDGKQMASGVNVDKPPTQREINAAIKVASERQARLGLVRNILSGPERDRYDHFLKNGFPTWKGTNYYYQRYRPGLGTVLAGLFLTAGGAMHWIALWLGHRRQRDFVERYIKFARASAWGDNLSIPGIDYAQPPAPAAAPAAAPSPSQEEDAAPPAQAVNRRQRRFEERAARKEKSKPKGKSASGGGGGGGGGSASASGTATPRDVPQGAPTGARKRVIAENGKVLIVDSLGEVYLEEEDEDGNLQQFLLDPSELKPPTFSDTAVVRLPLWLMRSTIGRFLGTNNPTGEDHDQDQDQDQDDTAEVDSDNDQVQHTPSGSTGSTSDDFEVLDKSTDSLRKAKTSGAQTGGRANKRKGNKKR</sequence>
<dbReference type="SUPFAM" id="SSF46565">
    <property type="entry name" value="Chaperone J-domain"/>
    <property type="match status" value="1"/>
</dbReference>
<gene>
    <name evidence="10" type="ORF">SODALDRAFT_334281</name>
</gene>
<feature type="domain" description="J" evidence="9">
    <location>
        <begin position="45"/>
        <end position="143"/>
    </location>
</feature>
<evidence type="ECO:0000256" key="7">
    <source>
        <dbReference type="SAM" id="Phobius"/>
    </source>
</evidence>
<feature type="region of interest" description="Disordered" evidence="6">
    <location>
        <begin position="370"/>
        <end position="448"/>
    </location>
</feature>
<dbReference type="AlphaFoldDB" id="A0A3N2PRW5"/>
<feature type="signal peptide" evidence="8">
    <location>
        <begin position="1"/>
        <end position="22"/>
    </location>
</feature>
<comment type="subcellular location">
    <subcellularLocation>
        <location evidence="5">Endomembrane system</location>
        <topology evidence="5">Single-pass membrane protein</topology>
    </subcellularLocation>
</comment>
<evidence type="ECO:0000256" key="8">
    <source>
        <dbReference type="SAM" id="SignalP"/>
    </source>
</evidence>
<feature type="compositionally biased region" description="Gly residues" evidence="6">
    <location>
        <begin position="271"/>
        <end position="282"/>
    </location>
</feature>
<proteinExistence type="predicted"/>
<feature type="chain" id="PRO_5018167932" description="J domain-containing protein" evidence="8">
    <location>
        <begin position="23"/>
        <end position="448"/>
    </location>
</feature>
<organism evidence="10 11">
    <name type="scientific">Sodiomyces alkalinus (strain CBS 110278 / VKM F-3762 / F11)</name>
    <name type="common">Alkaliphilic filamentous fungus</name>
    <dbReference type="NCBI Taxonomy" id="1314773"/>
    <lineage>
        <taxon>Eukaryota</taxon>
        <taxon>Fungi</taxon>
        <taxon>Dikarya</taxon>
        <taxon>Ascomycota</taxon>
        <taxon>Pezizomycotina</taxon>
        <taxon>Sordariomycetes</taxon>
        <taxon>Hypocreomycetidae</taxon>
        <taxon>Glomerellales</taxon>
        <taxon>Plectosphaerellaceae</taxon>
        <taxon>Sodiomyces</taxon>
    </lineage>
</organism>
<dbReference type="GeneID" id="39580637"/>
<dbReference type="PROSITE" id="PS50076">
    <property type="entry name" value="DNAJ_2"/>
    <property type="match status" value="1"/>
</dbReference>
<feature type="transmembrane region" description="Helical" evidence="7">
    <location>
        <begin position="164"/>
        <end position="187"/>
    </location>
</feature>
<dbReference type="STRING" id="1314773.A0A3N2PRW5"/>
<keyword evidence="1 7" id="KW-0812">Transmembrane</keyword>
<keyword evidence="2 8" id="KW-0732">Signal</keyword>
<dbReference type="RefSeq" id="XP_028465006.1">
    <property type="nucleotide sequence ID" value="XM_028612159.1"/>
</dbReference>
<dbReference type="GO" id="GO:0012505">
    <property type="term" value="C:endomembrane system"/>
    <property type="evidence" value="ECO:0007669"/>
    <property type="project" value="UniProtKB-SubCell"/>
</dbReference>
<evidence type="ECO:0000256" key="5">
    <source>
        <dbReference type="ARBA" id="ARBA00037847"/>
    </source>
</evidence>
<dbReference type="PRINTS" id="PR00625">
    <property type="entry name" value="JDOMAIN"/>
</dbReference>
<dbReference type="InterPro" id="IPR036869">
    <property type="entry name" value="J_dom_sf"/>
</dbReference>
<evidence type="ECO:0000256" key="2">
    <source>
        <dbReference type="ARBA" id="ARBA00022729"/>
    </source>
</evidence>
<feature type="compositionally biased region" description="Acidic residues" evidence="6">
    <location>
        <begin position="379"/>
        <end position="397"/>
    </location>
</feature>
<dbReference type="Gene3D" id="1.10.287.110">
    <property type="entry name" value="DnaJ domain"/>
    <property type="match status" value="1"/>
</dbReference>
<protein>
    <recommendedName>
        <fullName evidence="9">J domain-containing protein</fullName>
    </recommendedName>
</protein>
<evidence type="ECO:0000256" key="6">
    <source>
        <dbReference type="SAM" id="MobiDB-lite"/>
    </source>
</evidence>
<feature type="region of interest" description="Disordered" evidence="6">
    <location>
        <begin position="222"/>
        <end position="303"/>
    </location>
</feature>
<keyword evidence="4 7" id="KW-0472">Membrane</keyword>
<dbReference type="Pfam" id="PF00226">
    <property type="entry name" value="DnaJ"/>
    <property type="match status" value="1"/>
</dbReference>
<dbReference type="SMART" id="SM00271">
    <property type="entry name" value="DnaJ"/>
    <property type="match status" value="1"/>
</dbReference>
<dbReference type="InterPro" id="IPR001623">
    <property type="entry name" value="DnaJ_domain"/>
</dbReference>
<dbReference type="InterPro" id="IPR052606">
    <property type="entry name" value="DnaJ_domain_protein"/>
</dbReference>
<reference evidence="10 11" key="1">
    <citation type="journal article" date="2018" name="Mol. Ecol.">
        <title>The obligate alkalophilic soda-lake fungus Sodiomyces alkalinus has shifted to a protein diet.</title>
        <authorList>
            <person name="Grum-Grzhimaylo A.A."/>
            <person name="Falkoski D.L."/>
            <person name="van den Heuvel J."/>
            <person name="Valero-Jimenez C.A."/>
            <person name="Min B."/>
            <person name="Choi I.G."/>
            <person name="Lipzen A."/>
            <person name="Daum C.G."/>
            <person name="Aanen D.K."/>
            <person name="Tsang A."/>
            <person name="Henrissat B."/>
            <person name="Bilanenko E.N."/>
            <person name="de Vries R.P."/>
            <person name="van Kan J.A.L."/>
            <person name="Grigoriev I.V."/>
            <person name="Debets A.J.M."/>
        </authorList>
    </citation>
    <scope>NUCLEOTIDE SEQUENCE [LARGE SCALE GENOMIC DNA]</scope>
    <source>
        <strain evidence="10 11">F11</strain>
    </source>
</reference>